<dbReference type="STRING" id="333673.A0A3M0K6G1"/>
<evidence type="ECO:0000256" key="1">
    <source>
        <dbReference type="SAM" id="MobiDB-lite"/>
    </source>
</evidence>
<accession>A0A3M0K6G1</accession>
<gene>
    <name evidence="2" type="ORF">DUI87_15037</name>
</gene>
<sequence length="99" mass="11508">MTAREPSREIAAPEAEVYIRTFKEQMHLELELPKLSGNRPTSPKISPRSSPRNSPCFFRKLLVNKSIRQRRRFTVAHTWIHLLNPKISQLSVGIEPENF</sequence>
<evidence type="ECO:0000313" key="3">
    <source>
        <dbReference type="Proteomes" id="UP000269221"/>
    </source>
</evidence>
<evidence type="ECO:0000313" key="2">
    <source>
        <dbReference type="EMBL" id="RMC08786.1"/>
    </source>
</evidence>
<dbReference type="OrthoDB" id="6111453at2759"/>
<feature type="region of interest" description="Disordered" evidence="1">
    <location>
        <begin position="31"/>
        <end position="53"/>
    </location>
</feature>
<organism evidence="2 3">
    <name type="scientific">Hirundo rustica rustica</name>
    <dbReference type="NCBI Taxonomy" id="333673"/>
    <lineage>
        <taxon>Eukaryota</taxon>
        <taxon>Metazoa</taxon>
        <taxon>Chordata</taxon>
        <taxon>Craniata</taxon>
        <taxon>Vertebrata</taxon>
        <taxon>Euteleostomi</taxon>
        <taxon>Archelosauria</taxon>
        <taxon>Archosauria</taxon>
        <taxon>Dinosauria</taxon>
        <taxon>Saurischia</taxon>
        <taxon>Theropoda</taxon>
        <taxon>Coelurosauria</taxon>
        <taxon>Aves</taxon>
        <taxon>Neognathae</taxon>
        <taxon>Neoaves</taxon>
        <taxon>Telluraves</taxon>
        <taxon>Australaves</taxon>
        <taxon>Passeriformes</taxon>
        <taxon>Sylvioidea</taxon>
        <taxon>Hirundinidae</taxon>
        <taxon>Hirundo</taxon>
    </lineage>
</organism>
<keyword evidence="3" id="KW-1185">Reference proteome</keyword>
<reference evidence="2 3" key="1">
    <citation type="submission" date="2018-07" db="EMBL/GenBank/DDBJ databases">
        <title>A high quality draft genome assembly of the barn swallow (H. rustica rustica).</title>
        <authorList>
            <person name="Formenti G."/>
            <person name="Chiara M."/>
            <person name="Poveda L."/>
            <person name="Francoijs K.-J."/>
            <person name="Bonisoli-Alquati A."/>
            <person name="Canova L."/>
            <person name="Gianfranceschi L."/>
            <person name="Horner D.S."/>
            <person name="Saino N."/>
        </authorList>
    </citation>
    <scope>NUCLEOTIDE SEQUENCE [LARGE SCALE GENOMIC DNA]</scope>
    <source>
        <strain evidence="2">Chelidonia</strain>
        <tissue evidence="2">Blood</tissue>
    </source>
</reference>
<protein>
    <submittedName>
        <fullName evidence="2">Uncharacterized protein</fullName>
    </submittedName>
</protein>
<comment type="caution">
    <text evidence="2">The sequence shown here is derived from an EMBL/GenBank/DDBJ whole genome shotgun (WGS) entry which is preliminary data.</text>
</comment>
<dbReference type="EMBL" id="QRBI01000117">
    <property type="protein sequence ID" value="RMC08786.1"/>
    <property type="molecule type" value="Genomic_DNA"/>
</dbReference>
<dbReference type="AlphaFoldDB" id="A0A3M0K6G1"/>
<dbReference type="Proteomes" id="UP000269221">
    <property type="component" value="Unassembled WGS sequence"/>
</dbReference>
<proteinExistence type="predicted"/>
<name>A0A3M0K6G1_HIRRU</name>
<feature type="compositionally biased region" description="Polar residues" evidence="1">
    <location>
        <begin position="38"/>
        <end position="53"/>
    </location>
</feature>